<keyword evidence="1" id="KW-1133">Transmembrane helix</keyword>
<keyword evidence="1" id="KW-0812">Transmembrane</keyword>
<organism evidence="2 3">
    <name type="scientific">Rhizopogon vinicolor AM-OR11-026</name>
    <dbReference type="NCBI Taxonomy" id="1314800"/>
    <lineage>
        <taxon>Eukaryota</taxon>
        <taxon>Fungi</taxon>
        <taxon>Dikarya</taxon>
        <taxon>Basidiomycota</taxon>
        <taxon>Agaricomycotina</taxon>
        <taxon>Agaricomycetes</taxon>
        <taxon>Agaricomycetidae</taxon>
        <taxon>Boletales</taxon>
        <taxon>Suillineae</taxon>
        <taxon>Rhizopogonaceae</taxon>
        <taxon>Rhizopogon</taxon>
    </lineage>
</organism>
<evidence type="ECO:0000313" key="2">
    <source>
        <dbReference type="EMBL" id="OAX40709.1"/>
    </source>
</evidence>
<dbReference type="InParanoid" id="A0A1B7N768"/>
<protein>
    <submittedName>
        <fullName evidence="2">Uncharacterized protein</fullName>
    </submittedName>
</protein>
<dbReference type="AlphaFoldDB" id="A0A1B7N768"/>
<dbReference type="EMBL" id="KV448202">
    <property type="protein sequence ID" value="OAX40709.1"/>
    <property type="molecule type" value="Genomic_DNA"/>
</dbReference>
<sequence>MYLHACLQQTLTMWNDGHDKLKGVAQNLTLEGSKPVCAVWSKHGYKYLLYSSLMVDALMVGVLGTSVSTCLSRLGFESFKEGHIQ</sequence>
<feature type="transmembrane region" description="Helical" evidence="1">
    <location>
        <begin position="48"/>
        <end position="71"/>
    </location>
</feature>
<keyword evidence="1" id="KW-0472">Membrane</keyword>
<reference evidence="2 3" key="1">
    <citation type="submission" date="2016-06" db="EMBL/GenBank/DDBJ databases">
        <title>Comparative genomics of the ectomycorrhizal sister species Rhizopogon vinicolor and Rhizopogon vesiculosus (Basidiomycota: Boletales) reveals a divergence of the mating type B locus.</title>
        <authorList>
            <consortium name="DOE Joint Genome Institute"/>
            <person name="Mujic A.B."/>
            <person name="Kuo A."/>
            <person name="Tritt A."/>
            <person name="Lipzen A."/>
            <person name="Chen C."/>
            <person name="Johnson J."/>
            <person name="Sharma A."/>
            <person name="Barry K."/>
            <person name="Grigoriev I.V."/>
            <person name="Spatafora J.W."/>
        </authorList>
    </citation>
    <scope>NUCLEOTIDE SEQUENCE [LARGE SCALE GENOMIC DNA]</scope>
    <source>
        <strain evidence="2 3">AM-OR11-026</strain>
    </source>
</reference>
<gene>
    <name evidence="2" type="ORF">K503DRAFT_584949</name>
</gene>
<proteinExistence type="predicted"/>
<keyword evidence="3" id="KW-1185">Reference proteome</keyword>
<name>A0A1B7N768_9AGAM</name>
<evidence type="ECO:0000313" key="3">
    <source>
        <dbReference type="Proteomes" id="UP000092154"/>
    </source>
</evidence>
<evidence type="ECO:0000256" key="1">
    <source>
        <dbReference type="SAM" id="Phobius"/>
    </source>
</evidence>
<dbReference type="Proteomes" id="UP000092154">
    <property type="component" value="Unassembled WGS sequence"/>
</dbReference>
<accession>A0A1B7N768</accession>